<accession>A0A103XBH5</accession>
<dbReference type="InterPro" id="IPR045177">
    <property type="entry name" value="FDM1-5/IDN2"/>
</dbReference>
<feature type="non-terminal residue" evidence="2">
    <location>
        <position position="1"/>
    </location>
</feature>
<name>A0A103XBH5_CYNCS</name>
<proteinExistence type="predicted"/>
<reference evidence="2 3" key="1">
    <citation type="journal article" date="2016" name="Sci. Rep.">
        <title>The genome sequence of the outbreeding globe artichoke constructed de novo incorporating a phase-aware low-pass sequencing strategy of F1 progeny.</title>
        <authorList>
            <person name="Scaglione D."/>
            <person name="Reyes-Chin-Wo S."/>
            <person name="Acquadro A."/>
            <person name="Froenicke L."/>
            <person name="Portis E."/>
            <person name="Beitel C."/>
            <person name="Tirone M."/>
            <person name="Mauro R."/>
            <person name="Lo Monaco A."/>
            <person name="Mauromicale G."/>
            <person name="Faccioli P."/>
            <person name="Cattivelli L."/>
            <person name="Rieseberg L."/>
            <person name="Michelmore R."/>
            <person name="Lanteri S."/>
        </authorList>
    </citation>
    <scope>NUCLEOTIDE SEQUENCE [LARGE SCALE GENOMIC DNA]</scope>
    <source>
        <strain evidence="2">2C</strain>
    </source>
</reference>
<organism evidence="2 3">
    <name type="scientific">Cynara cardunculus var. scolymus</name>
    <name type="common">Globe artichoke</name>
    <name type="synonym">Cynara scolymus</name>
    <dbReference type="NCBI Taxonomy" id="59895"/>
    <lineage>
        <taxon>Eukaryota</taxon>
        <taxon>Viridiplantae</taxon>
        <taxon>Streptophyta</taxon>
        <taxon>Embryophyta</taxon>
        <taxon>Tracheophyta</taxon>
        <taxon>Spermatophyta</taxon>
        <taxon>Magnoliopsida</taxon>
        <taxon>eudicotyledons</taxon>
        <taxon>Gunneridae</taxon>
        <taxon>Pentapetalae</taxon>
        <taxon>asterids</taxon>
        <taxon>campanulids</taxon>
        <taxon>Asterales</taxon>
        <taxon>Asteraceae</taxon>
        <taxon>Carduoideae</taxon>
        <taxon>Cardueae</taxon>
        <taxon>Carduinae</taxon>
        <taxon>Cynara</taxon>
    </lineage>
</organism>
<gene>
    <name evidence="2" type="ORF">Ccrd_025052</name>
</gene>
<dbReference type="EMBL" id="LEKV01005950">
    <property type="protein sequence ID" value="KVH87662.1"/>
    <property type="molecule type" value="Genomic_DNA"/>
</dbReference>
<dbReference type="PANTHER" id="PTHR21596">
    <property type="entry name" value="RIBONUCLEASE P SUBUNIT P38"/>
    <property type="match status" value="1"/>
</dbReference>
<dbReference type="InterPro" id="IPR005379">
    <property type="entry name" value="FDM1-5/IDN2_XH"/>
</dbReference>
<dbReference type="GO" id="GO:0080188">
    <property type="term" value="P:gene silencing by siRNA-directed DNA methylation"/>
    <property type="evidence" value="ECO:0007669"/>
    <property type="project" value="InterPro"/>
</dbReference>
<evidence type="ECO:0000313" key="3">
    <source>
        <dbReference type="Proteomes" id="UP000243975"/>
    </source>
</evidence>
<sequence>MYHTTWYHKHVTQLIINRWYNSSHYFSSTGKFLHKKKAPKSLMLLEQGIIEENYDKLKGLKRDMGEEVYKAVTTALKEINDYNPRDVFPDSTLSDHVMRFNNIPQVKSHAMLEYQCPQLYKKEWALV</sequence>
<keyword evidence="3" id="KW-1185">Reference proteome</keyword>
<dbReference type="AlphaFoldDB" id="A0A103XBH5"/>
<comment type="caution">
    <text evidence="2">The sequence shown here is derived from an EMBL/GenBank/DDBJ whole genome shotgun (WGS) entry which is preliminary data.</text>
</comment>
<feature type="domain" description="Factor of DNA methylation 1-5/IDN2" evidence="1">
    <location>
        <begin position="46"/>
        <end position="87"/>
    </location>
</feature>
<protein>
    <recommendedName>
        <fullName evidence="1">Factor of DNA methylation 1-5/IDN2 domain-containing protein</fullName>
    </recommendedName>
</protein>
<dbReference type="Gramene" id="KVH87662">
    <property type="protein sequence ID" value="KVH87662"/>
    <property type="gene ID" value="Ccrd_025052"/>
</dbReference>
<dbReference type="Proteomes" id="UP000243975">
    <property type="component" value="Unassembled WGS sequence"/>
</dbReference>
<dbReference type="PANTHER" id="PTHR21596:SF65">
    <property type="entry name" value="PROTEIN INVOLVED IN DE NOVO 2-RELATED"/>
    <property type="match status" value="1"/>
</dbReference>
<evidence type="ECO:0000259" key="1">
    <source>
        <dbReference type="Pfam" id="PF03469"/>
    </source>
</evidence>
<evidence type="ECO:0000313" key="2">
    <source>
        <dbReference type="EMBL" id="KVH87662.1"/>
    </source>
</evidence>
<dbReference type="Pfam" id="PF03469">
    <property type="entry name" value="XH"/>
    <property type="match status" value="1"/>
</dbReference>